<dbReference type="Gene3D" id="3.10.180.10">
    <property type="entry name" value="2,3-Dihydroxybiphenyl 1,2-Dioxygenase, domain 1"/>
    <property type="match status" value="1"/>
</dbReference>
<dbReference type="EMBL" id="FONR01000014">
    <property type="protein sequence ID" value="SFF96083.1"/>
    <property type="molecule type" value="Genomic_DNA"/>
</dbReference>
<name>A0A1I2MXC6_9ACTN</name>
<evidence type="ECO:0000313" key="2">
    <source>
        <dbReference type="EMBL" id="SFF96083.1"/>
    </source>
</evidence>
<protein>
    <recommendedName>
        <fullName evidence="1">VOC domain-containing protein</fullName>
    </recommendedName>
</protein>
<organism evidence="2 3">
    <name type="scientific">Streptomyces mirabilis</name>
    <dbReference type="NCBI Taxonomy" id="68239"/>
    <lineage>
        <taxon>Bacteria</taxon>
        <taxon>Bacillati</taxon>
        <taxon>Actinomycetota</taxon>
        <taxon>Actinomycetes</taxon>
        <taxon>Kitasatosporales</taxon>
        <taxon>Streptomycetaceae</taxon>
        <taxon>Streptomyces</taxon>
    </lineage>
</organism>
<feature type="domain" description="VOC" evidence="1">
    <location>
        <begin position="23"/>
        <end position="146"/>
    </location>
</feature>
<dbReference type="InterPro" id="IPR037523">
    <property type="entry name" value="VOC_core"/>
</dbReference>
<accession>A0A1I2MXC6</accession>
<dbReference type="AlphaFoldDB" id="A0A1I2MXC6"/>
<dbReference type="SUPFAM" id="SSF54593">
    <property type="entry name" value="Glyoxalase/Bleomycin resistance protein/Dihydroxybiphenyl dioxygenase"/>
    <property type="match status" value="1"/>
</dbReference>
<proteinExistence type="predicted"/>
<dbReference type="InterPro" id="IPR029068">
    <property type="entry name" value="Glyas_Bleomycin-R_OHBP_Dase"/>
</dbReference>
<evidence type="ECO:0000313" key="3">
    <source>
        <dbReference type="Proteomes" id="UP000181942"/>
    </source>
</evidence>
<evidence type="ECO:0000259" key="1">
    <source>
        <dbReference type="PROSITE" id="PS51819"/>
    </source>
</evidence>
<dbReference type="Proteomes" id="UP000181942">
    <property type="component" value="Unassembled WGS sequence"/>
</dbReference>
<dbReference type="Pfam" id="PF00903">
    <property type="entry name" value="Glyoxalase"/>
    <property type="match status" value="1"/>
</dbReference>
<gene>
    <name evidence="2" type="ORF">SAMN02787118_11459</name>
</gene>
<dbReference type="OrthoDB" id="485032at2"/>
<dbReference type="InterPro" id="IPR004360">
    <property type="entry name" value="Glyas_Fos-R_dOase_dom"/>
</dbReference>
<reference evidence="2 3" key="1">
    <citation type="submission" date="2016-10" db="EMBL/GenBank/DDBJ databases">
        <authorList>
            <person name="de Groot N.N."/>
        </authorList>
    </citation>
    <scope>NUCLEOTIDE SEQUENCE [LARGE SCALE GENOMIC DNA]</scope>
    <source>
        <strain evidence="2 3">OK461</strain>
    </source>
</reference>
<dbReference type="PROSITE" id="PS51819">
    <property type="entry name" value="VOC"/>
    <property type="match status" value="1"/>
</dbReference>
<sequence>MSTTEKPGRGASETANMERFDTKLEVISLPVSDVERAKEFYVKIGWRLDDAPPGIVHLTPPGSGSSVMFGTGFTKAAPGSSQGTILTVSDIEVARDQLVAAGVDVGNFFHFSSDGTAEGLDPDRRSYFSLFSFSDPDGNTWLVQELTTRLPGRMGSGPTTYASVSDLEATLRRAEAAHGEHEKRTGQRDDNWPAWYAEYMVREQTGEELPT</sequence>